<name>A0ABR7D185_9BACT</name>
<gene>
    <name evidence="1" type="ORF">H8S64_11170</name>
</gene>
<evidence type="ECO:0008006" key="3">
    <source>
        <dbReference type="Google" id="ProtNLM"/>
    </source>
</evidence>
<organism evidence="1 2">
    <name type="scientific">Butyricimonas hominis</name>
    <dbReference type="NCBI Taxonomy" id="2763032"/>
    <lineage>
        <taxon>Bacteria</taxon>
        <taxon>Pseudomonadati</taxon>
        <taxon>Bacteroidota</taxon>
        <taxon>Bacteroidia</taxon>
        <taxon>Bacteroidales</taxon>
        <taxon>Odoribacteraceae</taxon>
        <taxon>Butyricimonas</taxon>
    </lineage>
</organism>
<comment type="caution">
    <text evidence="1">The sequence shown here is derived from an EMBL/GenBank/DDBJ whole genome shotgun (WGS) entry which is preliminary data.</text>
</comment>
<reference evidence="1 2" key="1">
    <citation type="submission" date="2020-08" db="EMBL/GenBank/DDBJ databases">
        <title>Genome public.</title>
        <authorList>
            <person name="Liu C."/>
            <person name="Sun Q."/>
        </authorList>
    </citation>
    <scope>NUCLEOTIDE SEQUENCE [LARGE SCALE GENOMIC DNA]</scope>
    <source>
        <strain evidence="1 2">NSJ-56</strain>
    </source>
</reference>
<sequence length="77" mass="8963">MKVYDNGVIREKPYWALEGFSKSIALVDEFGEIISNPEYDSLNFRTGEEAREYASEHGLKENEYCIGECKVQHIMRK</sequence>
<proteinExistence type="predicted"/>
<dbReference type="EMBL" id="JACOOH010000004">
    <property type="protein sequence ID" value="MBC5621659.1"/>
    <property type="molecule type" value="Genomic_DNA"/>
</dbReference>
<dbReference type="RefSeq" id="WP_186976127.1">
    <property type="nucleotide sequence ID" value="NZ_JACOOH010000004.1"/>
</dbReference>
<accession>A0ABR7D185</accession>
<evidence type="ECO:0000313" key="1">
    <source>
        <dbReference type="EMBL" id="MBC5621659.1"/>
    </source>
</evidence>
<protein>
    <recommendedName>
        <fullName evidence="3">DUF2188 domain-containing protein</fullName>
    </recommendedName>
</protein>
<evidence type="ECO:0000313" key="2">
    <source>
        <dbReference type="Proteomes" id="UP000646484"/>
    </source>
</evidence>
<keyword evidence="2" id="KW-1185">Reference proteome</keyword>
<dbReference type="Proteomes" id="UP000646484">
    <property type="component" value="Unassembled WGS sequence"/>
</dbReference>